<feature type="domain" description="YdhG-like" evidence="1">
    <location>
        <begin position="35"/>
        <end position="139"/>
    </location>
</feature>
<comment type="caution">
    <text evidence="2">The sequence shown here is derived from an EMBL/GenBank/DDBJ whole genome shotgun (WGS) entry which is preliminary data.</text>
</comment>
<reference evidence="2 3" key="1">
    <citation type="submission" date="2019-04" db="EMBL/GenBank/DDBJ databases">
        <title>Rhodococcus oryzae sp. nov., a novel actinomycete isolated from rhizosphere soil of rice (Oryza sativa L.).</title>
        <authorList>
            <person name="Li C."/>
        </authorList>
    </citation>
    <scope>NUCLEOTIDE SEQUENCE [LARGE SCALE GENOMIC DNA]</scope>
    <source>
        <strain evidence="2 3">NEAU-CX67</strain>
    </source>
</reference>
<dbReference type="EMBL" id="SUMD01000012">
    <property type="protein sequence ID" value="TJZ74882.1"/>
    <property type="molecule type" value="Genomic_DNA"/>
</dbReference>
<name>A0ABY2RGC7_9NOCA</name>
<dbReference type="Pfam" id="PF08818">
    <property type="entry name" value="DUF1801"/>
    <property type="match status" value="1"/>
</dbReference>
<gene>
    <name evidence="2" type="ORF">FCG67_21165</name>
</gene>
<dbReference type="InterPro" id="IPR014922">
    <property type="entry name" value="YdhG-like"/>
</dbReference>
<protein>
    <submittedName>
        <fullName evidence="2">DUF1801 domain-containing protein</fullName>
    </submittedName>
</protein>
<proteinExistence type="predicted"/>
<organism evidence="2 3">
    <name type="scientific">Rhodococcus oryzae</name>
    <dbReference type="NCBI Taxonomy" id="2571143"/>
    <lineage>
        <taxon>Bacteria</taxon>
        <taxon>Bacillati</taxon>
        <taxon>Actinomycetota</taxon>
        <taxon>Actinomycetes</taxon>
        <taxon>Mycobacteriales</taxon>
        <taxon>Nocardiaceae</taxon>
        <taxon>Rhodococcus</taxon>
    </lineage>
</organism>
<accession>A0ABY2RGC7</accession>
<sequence length="150" mass="15942">MAAGVSGDTDPVANKTQPTGADVDAFLGTLTDDAKRADCERLIDLMRAATGEPAAMWGSSIIGFGDRAYRYASGHTGNTALIGFAPRSTALTLYLSLNLDDHRDALQRLGKHRTGKGCLYVKRLADIDESELRGLIEASVRAARTLSADS</sequence>
<evidence type="ECO:0000259" key="1">
    <source>
        <dbReference type="Pfam" id="PF08818"/>
    </source>
</evidence>
<keyword evidence="3" id="KW-1185">Reference proteome</keyword>
<evidence type="ECO:0000313" key="2">
    <source>
        <dbReference type="EMBL" id="TJZ74882.1"/>
    </source>
</evidence>
<evidence type="ECO:0000313" key="3">
    <source>
        <dbReference type="Proteomes" id="UP000305109"/>
    </source>
</evidence>
<dbReference type="Proteomes" id="UP000305109">
    <property type="component" value="Unassembled WGS sequence"/>
</dbReference>